<dbReference type="InterPro" id="IPR013216">
    <property type="entry name" value="Methyltransf_11"/>
</dbReference>
<dbReference type="AlphaFoldDB" id="A0A1T5KZ23"/>
<sequence length="249" mass="25642">MDGGGGERWSAVADAWAELWGALAAPVWPPLLAAAHVGAGTRVLDVGCGTGELLGHLARAGAVTAGVDPAPAMARRARERYPGATVLDGDVEHLPFGDDAFDVVLAVNALQFADDSGDALAEIVRVLVPGGRVGIACWAEGPRNDLDVVERAVAAAHEEEVPPDGPLRAPGGLETVLARAGLDVVGSGIVDVPWTAPDDRSLVRGVLLGEDESTMVELAPVVVAAAIPFRATEGYRLANAFRWAVARSA</sequence>
<proteinExistence type="predicted"/>
<keyword evidence="1 5" id="KW-0489">Methyltransferase</keyword>
<dbReference type="Gene3D" id="3.40.50.150">
    <property type="entry name" value="Vaccinia Virus protein VP39"/>
    <property type="match status" value="1"/>
</dbReference>
<evidence type="ECO:0000256" key="3">
    <source>
        <dbReference type="ARBA" id="ARBA00022691"/>
    </source>
</evidence>
<evidence type="ECO:0000256" key="2">
    <source>
        <dbReference type="ARBA" id="ARBA00022679"/>
    </source>
</evidence>
<keyword evidence="2 5" id="KW-0808">Transferase</keyword>
<protein>
    <submittedName>
        <fullName evidence="5">Methyltransferase domain-containing protein</fullName>
    </submittedName>
</protein>
<dbReference type="RefSeq" id="WP_079574964.1">
    <property type="nucleotide sequence ID" value="NZ_FUZQ01000004.1"/>
</dbReference>
<dbReference type="GO" id="GO:0032259">
    <property type="term" value="P:methylation"/>
    <property type="evidence" value="ECO:0007669"/>
    <property type="project" value="UniProtKB-KW"/>
</dbReference>
<dbReference type="InterPro" id="IPR029063">
    <property type="entry name" value="SAM-dependent_MTases_sf"/>
</dbReference>
<accession>A0A1T5KZ23</accession>
<evidence type="ECO:0000313" key="5">
    <source>
        <dbReference type="EMBL" id="SKC69072.1"/>
    </source>
</evidence>
<keyword evidence="3" id="KW-0949">S-adenosyl-L-methionine</keyword>
<dbReference type="OrthoDB" id="9795634at2"/>
<feature type="domain" description="Methyltransferase type 11" evidence="4">
    <location>
        <begin position="44"/>
        <end position="133"/>
    </location>
</feature>
<reference evidence="5 6" key="1">
    <citation type="submission" date="2017-02" db="EMBL/GenBank/DDBJ databases">
        <authorList>
            <person name="Peterson S.W."/>
        </authorList>
    </citation>
    <scope>NUCLEOTIDE SEQUENCE [LARGE SCALE GENOMIC DNA]</scope>
    <source>
        <strain evidence="5 6">DSM 21481</strain>
    </source>
</reference>
<gene>
    <name evidence="5" type="ORF">SAMN04324258_2697</name>
</gene>
<dbReference type="PANTHER" id="PTHR43464">
    <property type="entry name" value="METHYLTRANSFERASE"/>
    <property type="match status" value="1"/>
</dbReference>
<organism evidence="5 6">
    <name type="scientific">Krasilnikoviella flava</name>
    <dbReference type="NCBI Taxonomy" id="526729"/>
    <lineage>
        <taxon>Bacteria</taxon>
        <taxon>Bacillati</taxon>
        <taxon>Actinomycetota</taxon>
        <taxon>Actinomycetes</taxon>
        <taxon>Micrococcales</taxon>
        <taxon>Promicromonosporaceae</taxon>
        <taxon>Krasilnikoviella</taxon>
    </lineage>
</organism>
<dbReference type="Proteomes" id="UP000189777">
    <property type="component" value="Unassembled WGS sequence"/>
</dbReference>
<dbReference type="EMBL" id="FUZQ01000004">
    <property type="protein sequence ID" value="SKC69072.1"/>
    <property type="molecule type" value="Genomic_DNA"/>
</dbReference>
<dbReference type="SUPFAM" id="SSF53335">
    <property type="entry name" value="S-adenosyl-L-methionine-dependent methyltransferases"/>
    <property type="match status" value="1"/>
</dbReference>
<evidence type="ECO:0000256" key="1">
    <source>
        <dbReference type="ARBA" id="ARBA00022603"/>
    </source>
</evidence>
<dbReference type="PANTHER" id="PTHR43464:SF19">
    <property type="entry name" value="UBIQUINONE BIOSYNTHESIS O-METHYLTRANSFERASE, MITOCHONDRIAL"/>
    <property type="match status" value="1"/>
</dbReference>
<name>A0A1T5KZ23_9MICO</name>
<evidence type="ECO:0000259" key="4">
    <source>
        <dbReference type="Pfam" id="PF08241"/>
    </source>
</evidence>
<evidence type="ECO:0000313" key="6">
    <source>
        <dbReference type="Proteomes" id="UP000189777"/>
    </source>
</evidence>
<keyword evidence="6" id="KW-1185">Reference proteome</keyword>
<dbReference type="Pfam" id="PF08241">
    <property type="entry name" value="Methyltransf_11"/>
    <property type="match status" value="1"/>
</dbReference>
<dbReference type="STRING" id="526729.SAMN04324258_2697"/>
<dbReference type="CDD" id="cd02440">
    <property type="entry name" value="AdoMet_MTases"/>
    <property type="match status" value="1"/>
</dbReference>
<dbReference type="GO" id="GO:0008757">
    <property type="term" value="F:S-adenosylmethionine-dependent methyltransferase activity"/>
    <property type="evidence" value="ECO:0007669"/>
    <property type="project" value="InterPro"/>
</dbReference>